<dbReference type="InterPro" id="IPR010982">
    <property type="entry name" value="Lambda_DNA-bd_dom_sf"/>
</dbReference>
<dbReference type="CDD" id="cd00093">
    <property type="entry name" value="HTH_XRE"/>
    <property type="match status" value="1"/>
</dbReference>
<dbReference type="AlphaFoldDB" id="A0A399RFT6"/>
<protein>
    <submittedName>
        <fullName evidence="3">Transcriptional regulator</fullName>
    </submittedName>
</protein>
<feature type="domain" description="HTH cro/C1-type" evidence="2">
    <location>
        <begin position="5"/>
        <end position="59"/>
    </location>
</feature>
<dbReference type="GO" id="GO:0003677">
    <property type="term" value="F:DNA binding"/>
    <property type="evidence" value="ECO:0007669"/>
    <property type="project" value="UniProtKB-KW"/>
</dbReference>
<evidence type="ECO:0000313" key="4">
    <source>
        <dbReference type="Proteomes" id="UP000265845"/>
    </source>
</evidence>
<organism evidence="3 4">
    <name type="scientific">Henriciella algicola</name>
    <dbReference type="NCBI Taxonomy" id="1608422"/>
    <lineage>
        <taxon>Bacteria</taxon>
        <taxon>Pseudomonadati</taxon>
        <taxon>Pseudomonadota</taxon>
        <taxon>Alphaproteobacteria</taxon>
        <taxon>Hyphomonadales</taxon>
        <taxon>Hyphomonadaceae</taxon>
        <taxon>Henriciella</taxon>
    </lineage>
</organism>
<dbReference type="Pfam" id="PF01381">
    <property type="entry name" value="HTH_3"/>
    <property type="match status" value="1"/>
</dbReference>
<dbReference type="InterPro" id="IPR001387">
    <property type="entry name" value="Cro/C1-type_HTH"/>
</dbReference>
<dbReference type="Proteomes" id="UP000265845">
    <property type="component" value="Unassembled WGS sequence"/>
</dbReference>
<dbReference type="Gene3D" id="1.10.260.40">
    <property type="entry name" value="lambda repressor-like DNA-binding domains"/>
    <property type="match status" value="1"/>
</dbReference>
<dbReference type="SMART" id="SM00530">
    <property type="entry name" value="HTH_XRE"/>
    <property type="match status" value="1"/>
</dbReference>
<reference evidence="3 4" key="1">
    <citation type="submission" date="2018-08" db="EMBL/GenBank/DDBJ databases">
        <title>Henriciella mobilis sp. nov., isolated from seawater.</title>
        <authorList>
            <person name="Cheng H."/>
            <person name="Wu Y.-H."/>
            <person name="Xu X.-W."/>
            <person name="Guo L.-L."/>
        </authorList>
    </citation>
    <scope>NUCLEOTIDE SEQUENCE [LARGE SCALE GENOMIC DNA]</scope>
    <source>
        <strain evidence="3 4">CCUG67844</strain>
    </source>
</reference>
<dbReference type="PROSITE" id="PS50943">
    <property type="entry name" value="HTH_CROC1"/>
    <property type="match status" value="1"/>
</dbReference>
<gene>
    <name evidence="3" type="ORF">D1222_09815</name>
</gene>
<proteinExistence type="predicted"/>
<name>A0A399RFT6_9PROT</name>
<keyword evidence="4" id="KW-1185">Reference proteome</keyword>
<sequence>MKNRMKELRTEREWSQAKLAELLGVSRQNIIAIEKEKYDPSLALALKIARLFETSVEAIFLE</sequence>
<evidence type="ECO:0000256" key="1">
    <source>
        <dbReference type="ARBA" id="ARBA00023125"/>
    </source>
</evidence>
<dbReference type="EMBL" id="QWGA01000007">
    <property type="protein sequence ID" value="RIJ28672.1"/>
    <property type="molecule type" value="Genomic_DNA"/>
</dbReference>
<dbReference type="PANTHER" id="PTHR46558:SF4">
    <property type="entry name" value="DNA-BIDING PHAGE PROTEIN"/>
    <property type="match status" value="1"/>
</dbReference>
<accession>A0A399RFT6</accession>
<dbReference type="SUPFAM" id="SSF47413">
    <property type="entry name" value="lambda repressor-like DNA-binding domains"/>
    <property type="match status" value="1"/>
</dbReference>
<dbReference type="PANTHER" id="PTHR46558">
    <property type="entry name" value="TRACRIPTIONAL REGULATORY PROTEIN-RELATED-RELATED"/>
    <property type="match status" value="1"/>
</dbReference>
<evidence type="ECO:0000259" key="2">
    <source>
        <dbReference type="PROSITE" id="PS50943"/>
    </source>
</evidence>
<keyword evidence="1" id="KW-0238">DNA-binding</keyword>
<dbReference type="OrthoDB" id="3034420at2"/>
<evidence type="ECO:0000313" key="3">
    <source>
        <dbReference type="EMBL" id="RIJ28672.1"/>
    </source>
</evidence>
<comment type="caution">
    <text evidence="3">The sequence shown here is derived from an EMBL/GenBank/DDBJ whole genome shotgun (WGS) entry which is preliminary data.</text>
</comment>